<evidence type="ECO:0000313" key="8">
    <source>
        <dbReference type="EMBL" id="KAF7502843.1"/>
    </source>
</evidence>
<feature type="domain" description="Mif2/CENP-C cupin" evidence="6">
    <location>
        <begin position="537"/>
        <end position="628"/>
    </location>
</feature>
<keyword evidence="9" id="KW-1185">Reference proteome</keyword>
<dbReference type="GO" id="GO:0051315">
    <property type="term" value="P:attachment of mitotic spindle microtubules to kinetochore"/>
    <property type="evidence" value="ECO:0007669"/>
    <property type="project" value="TreeGrafter"/>
</dbReference>
<feature type="compositionally biased region" description="Polar residues" evidence="5">
    <location>
        <begin position="343"/>
        <end position="353"/>
    </location>
</feature>
<evidence type="ECO:0000259" key="6">
    <source>
        <dbReference type="Pfam" id="PF11699"/>
    </source>
</evidence>
<dbReference type="GO" id="GO:0051382">
    <property type="term" value="P:kinetochore assembly"/>
    <property type="evidence" value="ECO:0007669"/>
    <property type="project" value="InterPro"/>
</dbReference>
<feature type="compositionally biased region" description="Basic and acidic residues" evidence="5">
    <location>
        <begin position="325"/>
        <end position="336"/>
    </location>
</feature>
<dbReference type="Gene3D" id="2.60.120.10">
    <property type="entry name" value="Jelly Rolls"/>
    <property type="match status" value="1"/>
</dbReference>
<dbReference type="Pfam" id="PF11699">
    <property type="entry name" value="CENP-C_C"/>
    <property type="match status" value="1"/>
</dbReference>
<dbReference type="InterPro" id="IPR014710">
    <property type="entry name" value="RmlC-like_jellyroll"/>
</dbReference>
<evidence type="ECO:0000256" key="5">
    <source>
        <dbReference type="SAM" id="MobiDB-lite"/>
    </source>
</evidence>
<dbReference type="EMBL" id="JAACFV010000214">
    <property type="protein sequence ID" value="KAF7502843.1"/>
    <property type="molecule type" value="Genomic_DNA"/>
</dbReference>
<feature type="compositionally biased region" description="Polar residues" evidence="5">
    <location>
        <begin position="216"/>
        <end position="225"/>
    </location>
</feature>
<feature type="compositionally biased region" description="Polar residues" evidence="5">
    <location>
        <begin position="69"/>
        <end position="85"/>
    </location>
</feature>
<protein>
    <recommendedName>
        <fullName evidence="10">Mif2/CENP-C cupin domain-containing protein</fullName>
    </recommendedName>
</protein>
<evidence type="ECO:0000256" key="2">
    <source>
        <dbReference type="ARBA" id="ARBA00010291"/>
    </source>
</evidence>
<dbReference type="InterPro" id="IPR028386">
    <property type="entry name" value="CENP-C/Mif2/cnp3"/>
</dbReference>
<feature type="region of interest" description="Disordered" evidence="5">
    <location>
        <begin position="465"/>
        <end position="487"/>
    </location>
</feature>
<dbReference type="SUPFAM" id="SSF51182">
    <property type="entry name" value="RmlC-like cupins"/>
    <property type="match status" value="1"/>
</dbReference>
<reference evidence="8" key="1">
    <citation type="submission" date="2020-02" db="EMBL/GenBank/DDBJ databases">
        <authorList>
            <person name="Palmer J.M."/>
        </authorList>
    </citation>
    <scope>NUCLEOTIDE SEQUENCE</scope>
    <source>
        <strain evidence="8">EPUS1.4</strain>
        <tissue evidence="8">Thallus</tissue>
    </source>
</reference>
<dbReference type="InterPro" id="IPR011051">
    <property type="entry name" value="RmlC_Cupin_sf"/>
</dbReference>
<dbReference type="PANTHER" id="PTHR16684:SF11">
    <property type="entry name" value="CENTROMERE PROTEIN C"/>
    <property type="match status" value="1"/>
</dbReference>
<dbReference type="OrthoDB" id="1939643at2759"/>
<keyword evidence="4" id="KW-0539">Nucleus</keyword>
<feature type="compositionally biased region" description="Polar residues" evidence="5">
    <location>
        <begin position="249"/>
        <end position="258"/>
    </location>
</feature>
<feature type="compositionally biased region" description="Low complexity" evidence="5">
    <location>
        <begin position="47"/>
        <end position="59"/>
    </location>
</feature>
<feature type="region of interest" description="Disordered" evidence="5">
    <location>
        <begin position="1"/>
        <end position="353"/>
    </location>
</feature>
<keyword evidence="3" id="KW-0238">DNA-binding</keyword>
<dbReference type="GO" id="GO:0019237">
    <property type="term" value="F:centromeric DNA binding"/>
    <property type="evidence" value="ECO:0007669"/>
    <property type="project" value="InterPro"/>
</dbReference>
<evidence type="ECO:0000313" key="9">
    <source>
        <dbReference type="Proteomes" id="UP000606974"/>
    </source>
</evidence>
<feature type="compositionally biased region" description="Acidic residues" evidence="5">
    <location>
        <begin position="475"/>
        <end position="487"/>
    </location>
</feature>
<gene>
    <name evidence="8" type="ORF">GJ744_004998</name>
</gene>
<sequence>MVPRPAVRRERNSDYSAVGTAGRRTGVTLPQGKLDENGLEEITGLFSSPVKPSPVKSSPAKQHPGAINTDAQNSSGLTPTQTLSARRSLGAPALPPPRSTSPRKSGISGSARRSNGIDILSPSKAVPVVEAENQENSASPTPIRVKPRRFVPSPEKQPLKEVMANGEAVSSASTPAPAPAPMKAVDNSNATSNEGVGKGEGEEWTHQAAERESQEHNLTANGEPNQRTRDDDSVHNPMGDDEMEEFLSSIENTIQDASPVQDIASKSVEEAKTKGAESVEPLQNQDLHQKPAAPQSKGRKRKSGDIEAKPTSMSAKKPAKKPRATKAETSRAEGKQKVGPSINLGSNLGSSTNPAAVQAASQLIPPRIPGLVKDANTHLSQRQQAQLDQIIEKVKARPGKLKTLYVLKREKSRKSGADDVRSGRAVVKPLAYWNAEQCVHDEGGAAGLEIGARIPLHSIKEITKERNKTKKAADEDSSDDEDTNEEDWEKQVGVYRGQVNAWVKPGQTDAEDSEEMVDLAFHPSSMLTREVKDAPGFRFAKLISNEFLGSGMLDLAPGSMKMPKNSRTMHMCFFVFKGRVTVRIGAGIEEGECERFSVGKGGVFQVPRGNRYSIENELEKPARIFFSQASETAPKDER</sequence>
<dbReference type="Pfam" id="PF15624">
    <property type="entry name" value="Mif2_N"/>
    <property type="match status" value="1"/>
</dbReference>
<dbReference type="GO" id="GO:0005634">
    <property type="term" value="C:nucleus"/>
    <property type="evidence" value="ECO:0007669"/>
    <property type="project" value="UniProtKB-SubCell"/>
</dbReference>
<proteinExistence type="inferred from homology"/>
<evidence type="ECO:0000256" key="1">
    <source>
        <dbReference type="ARBA" id="ARBA00004123"/>
    </source>
</evidence>
<comment type="subcellular location">
    <subcellularLocation>
        <location evidence="1">Nucleus</location>
    </subcellularLocation>
</comment>
<dbReference type="InterPro" id="IPR028929">
    <property type="entry name" value="Mif2_N"/>
</dbReference>
<organism evidence="8 9">
    <name type="scientific">Endocarpon pusillum</name>
    <dbReference type="NCBI Taxonomy" id="364733"/>
    <lineage>
        <taxon>Eukaryota</taxon>
        <taxon>Fungi</taxon>
        <taxon>Dikarya</taxon>
        <taxon>Ascomycota</taxon>
        <taxon>Pezizomycotina</taxon>
        <taxon>Eurotiomycetes</taxon>
        <taxon>Chaetothyriomycetidae</taxon>
        <taxon>Verrucariales</taxon>
        <taxon>Verrucariaceae</taxon>
        <taxon>Endocarpon</taxon>
    </lineage>
</organism>
<feature type="compositionally biased region" description="Basic and acidic residues" evidence="5">
    <location>
        <begin position="267"/>
        <end position="277"/>
    </location>
</feature>
<evidence type="ECO:0000256" key="3">
    <source>
        <dbReference type="ARBA" id="ARBA00023125"/>
    </source>
</evidence>
<feature type="domain" description="Mif2 N-terminal" evidence="7">
    <location>
        <begin position="15"/>
        <end position="143"/>
    </location>
</feature>
<feature type="compositionally biased region" description="Basic and acidic residues" evidence="5">
    <location>
        <begin position="197"/>
        <end position="215"/>
    </location>
</feature>
<dbReference type="GO" id="GO:0000776">
    <property type="term" value="C:kinetochore"/>
    <property type="evidence" value="ECO:0007669"/>
    <property type="project" value="InterPro"/>
</dbReference>
<feature type="compositionally biased region" description="Polar residues" evidence="5">
    <location>
        <begin position="100"/>
        <end position="113"/>
    </location>
</feature>
<dbReference type="InterPro" id="IPR025974">
    <property type="entry name" value="Mif2/CENP-C_cupin"/>
</dbReference>
<comment type="similarity">
    <text evidence="2">Belongs to the CENP-C/MIF2 family.</text>
</comment>
<dbReference type="GO" id="GO:0051455">
    <property type="term" value="P:spindle attachment to meiosis I kinetochore"/>
    <property type="evidence" value="ECO:0007669"/>
    <property type="project" value="TreeGrafter"/>
</dbReference>
<comment type="caution">
    <text evidence="8">The sequence shown here is derived from an EMBL/GenBank/DDBJ whole genome shotgun (WGS) entry which is preliminary data.</text>
</comment>
<evidence type="ECO:0000256" key="4">
    <source>
        <dbReference type="ARBA" id="ARBA00023242"/>
    </source>
</evidence>
<accession>A0A8H7DZU3</accession>
<evidence type="ECO:0008006" key="10">
    <source>
        <dbReference type="Google" id="ProtNLM"/>
    </source>
</evidence>
<dbReference type="PANTHER" id="PTHR16684">
    <property type="entry name" value="CENTROMERE PROTEIN C"/>
    <property type="match status" value="1"/>
</dbReference>
<evidence type="ECO:0000259" key="7">
    <source>
        <dbReference type="Pfam" id="PF15624"/>
    </source>
</evidence>
<dbReference type="Proteomes" id="UP000606974">
    <property type="component" value="Unassembled WGS sequence"/>
</dbReference>
<dbReference type="AlphaFoldDB" id="A0A8H7DZU3"/>
<feature type="compositionally biased region" description="Basic and acidic residues" evidence="5">
    <location>
        <begin position="465"/>
        <end position="474"/>
    </location>
</feature>
<name>A0A8H7DZU3_9EURO</name>